<dbReference type="OrthoDB" id="9788881at2"/>
<dbReference type="GO" id="GO:0003677">
    <property type="term" value="F:DNA binding"/>
    <property type="evidence" value="ECO:0007669"/>
    <property type="project" value="InterPro"/>
</dbReference>
<keyword evidence="2" id="KW-1185">Reference proteome</keyword>
<gene>
    <name evidence="1" type="ORF">FAZ19_23410</name>
</gene>
<dbReference type="RefSeq" id="WP_136823209.1">
    <property type="nucleotide sequence ID" value="NZ_BMJX01000014.1"/>
</dbReference>
<protein>
    <recommendedName>
        <fullName evidence="3">Transposase</fullName>
    </recommendedName>
</protein>
<name>A0A4U0GML7_9SPHI</name>
<dbReference type="InterPro" id="IPR036515">
    <property type="entry name" value="Transposase_17_sf"/>
</dbReference>
<organism evidence="1 2">
    <name type="scientific">Sphingobacterium alkalisoli</name>
    <dbReference type="NCBI Taxonomy" id="1874115"/>
    <lineage>
        <taxon>Bacteria</taxon>
        <taxon>Pseudomonadati</taxon>
        <taxon>Bacteroidota</taxon>
        <taxon>Sphingobacteriia</taxon>
        <taxon>Sphingobacteriales</taxon>
        <taxon>Sphingobacteriaceae</taxon>
        <taxon>Sphingobacterium</taxon>
    </lineage>
</organism>
<sequence>MSRKYKFHNPEGMYFTSFATVHWIDVFVREIYCDELVNSLRYCIKEKGMLLYAWYVAIFNKYIEIILELAGCDLYYAGVFI</sequence>
<dbReference type="SUPFAM" id="SSF143422">
    <property type="entry name" value="Transposase IS200-like"/>
    <property type="match status" value="1"/>
</dbReference>
<dbReference type="Proteomes" id="UP000309872">
    <property type="component" value="Unassembled WGS sequence"/>
</dbReference>
<dbReference type="AlphaFoldDB" id="A0A4U0GML7"/>
<evidence type="ECO:0000313" key="1">
    <source>
        <dbReference type="EMBL" id="TJY60095.1"/>
    </source>
</evidence>
<dbReference type="GO" id="GO:0004803">
    <property type="term" value="F:transposase activity"/>
    <property type="evidence" value="ECO:0007669"/>
    <property type="project" value="InterPro"/>
</dbReference>
<comment type="caution">
    <text evidence="1">The sequence shown here is derived from an EMBL/GenBank/DDBJ whole genome shotgun (WGS) entry which is preliminary data.</text>
</comment>
<proteinExistence type="predicted"/>
<dbReference type="EMBL" id="SUKA01000013">
    <property type="protein sequence ID" value="TJY60095.1"/>
    <property type="molecule type" value="Genomic_DNA"/>
</dbReference>
<accession>A0A4U0GML7</accession>
<dbReference type="GO" id="GO:0006313">
    <property type="term" value="P:DNA transposition"/>
    <property type="evidence" value="ECO:0007669"/>
    <property type="project" value="InterPro"/>
</dbReference>
<reference evidence="1 2" key="1">
    <citation type="submission" date="2019-04" db="EMBL/GenBank/DDBJ databases">
        <title>Sphingobacterium olei sp. nov., isolated from oil-contaminated soil.</title>
        <authorList>
            <person name="Liu B."/>
        </authorList>
    </citation>
    <scope>NUCLEOTIDE SEQUENCE [LARGE SCALE GENOMIC DNA]</scope>
    <source>
        <strain evidence="1 2">Y3L14</strain>
    </source>
</reference>
<evidence type="ECO:0008006" key="3">
    <source>
        <dbReference type="Google" id="ProtNLM"/>
    </source>
</evidence>
<evidence type="ECO:0000313" key="2">
    <source>
        <dbReference type="Proteomes" id="UP000309872"/>
    </source>
</evidence>